<dbReference type="AlphaFoldDB" id="A0A1L9UE85"/>
<keyword evidence="3" id="KW-1185">Reference proteome</keyword>
<evidence type="ECO:0000313" key="2">
    <source>
        <dbReference type="EMBL" id="OJJ69967.1"/>
    </source>
</evidence>
<name>A0A1L9UE85_ASPBC</name>
<keyword evidence="1" id="KW-0732">Signal</keyword>
<evidence type="ECO:0000256" key="1">
    <source>
        <dbReference type="SAM" id="SignalP"/>
    </source>
</evidence>
<protein>
    <recommendedName>
        <fullName evidence="4">Secreted protein</fullName>
    </recommendedName>
</protein>
<evidence type="ECO:0008006" key="4">
    <source>
        <dbReference type="Google" id="ProtNLM"/>
    </source>
</evidence>
<feature type="chain" id="PRO_5009887754" description="Secreted protein" evidence="1">
    <location>
        <begin position="22"/>
        <end position="73"/>
    </location>
</feature>
<reference evidence="3" key="1">
    <citation type="journal article" date="2017" name="Genome Biol.">
        <title>Comparative genomics reveals high biological diversity and specific adaptations in the industrially and medically important fungal genus Aspergillus.</title>
        <authorList>
            <person name="de Vries R.P."/>
            <person name="Riley R."/>
            <person name="Wiebenga A."/>
            <person name="Aguilar-Osorio G."/>
            <person name="Amillis S."/>
            <person name="Uchima C.A."/>
            <person name="Anderluh G."/>
            <person name="Asadollahi M."/>
            <person name="Askin M."/>
            <person name="Barry K."/>
            <person name="Battaglia E."/>
            <person name="Bayram O."/>
            <person name="Benocci T."/>
            <person name="Braus-Stromeyer S.A."/>
            <person name="Caldana C."/>
            <person name="Canovas D."/>
            <person name="Cerqueira G.C."/>
            <person name="Chen F."/>
            <person name="Chen W."/>
            <person name="Choi C."/>
            <person name="Clum A."/>
            <person name="Dos Santos R.A."/>
            <person name="Damasio A.R."/>
            <person name="Diallinas G."/>
            <person name="Emri T."/>
            <person name="Fekete E."/>
            <person name="Flipphi M."/>
            <person name="Freyberg S."/>
            <person name="Gallo A."/>
            <person name="Gournas C."/>
            <person name="Habgood R."/>
            <person name="Hainaut M."/>
            <person name="Harispe M.L."/>
            <person name="Henrissat B."/>
            <person name="Hilden K.S."/>
            <person name="Hope R."/>
            <person name="Hossain A."/>
            <person name="Karabika E."/>
            <person name="Karaffa L."/>
            <person name="Karanyi Z."/>
            <person name="Krasevec N."/>
            <person name="Kuo A."/>
            <person name="Kusch H."/>
            <person name="LaButti K."/>
            <person name="Lagendijk E.L."/>
            <person name="Lapidus A."/>
            <person name="Levasseur A."/>
            <person name="Lindquist E."/>
            <person name="Lipzen A."/>
            <person name="Logrieco A.F."/>
            <person name="MacCabe A."/>
            <person name="Maekelae M.R."/>
            <person name="Malavazi I."/>
            <person name="Melin P."/>
            <person name="Meyer V."/>
            <person name="Mielnichuk N."/>
            <person name="Miskei M."/>
            <person name="Molnar A.P."/>
            <person name="Mule G."/>
            <person name="Ngan C.Y."/>
            <person name="Orejas M."/>
            <person name="Orosz E."/>
            <person name="Ouedraogo J.P."/>
            <person name="Overkamp K.M."/>
            <person name="Park H.-S."/>
            <person name="Perrone G."/>
            <person name="Piumi F."/>
            <person name="Punt P.J."/>
            <person name="Ram A.F."/>
            <person name="Ramon A."/>
            <person name="Rauscher S."/>
            <person name="Record E."/>
            <person name="Riano-Pachon D.M."/>
            <person name="Robert V."/>
            <person name="Roehrig J."/>
            <person name="Ruller R."/>
            <person name="Salamov A."/>
            <person name="Salih N.S."/>
            <person name="Samson R.A."/>
            <person name="Sandor E."/>
            <person name="Sanguinetti M."/>
            <person name="Schuetze T."/>
            <person name="Sepcic K."/>
            <person name="Shelest E."/>
            <person name="Sherlock G."/>
            <person name="Sophianopoulou V."/>
            <person name="Squina F.M."/>
            <person name="Sun H."/>
            <person name="Susca A."/>
            <person name="Todd R.B."/>
            <person name="Tsang A."/>
            <person name="Unkles S.E."/>
            <person name="van de Wiele N."/>
            <person name="van Rossen-Uffink D."/>
            <person name="Oliveira J.V."/>
            <person name="Vesth T.C."/>
            <person name="Visser J."/>
            <person name="Yu J.-H."/>
            <person name="Zhou M."/>
            <person name="Andersen M.R."/>
            <person name="Archer D.B."/>
            <person name="Baker S.E."/>
            <person name="Benoit I."/>
            <person name="Brakhage A.A."/>
            <person name="Braus G.H."/>
            <person name="Fischer R."/>
            <person name="Frisvad J.C."/>
            <person name="Goldman G.H."/>
            <person name="Houbraken J."/>
            <person name="Oakley B."/>
            <person name="Pocsi I."/>
            <person name="Scazzocchio C."/>
            <person name="Seiboth B."/>
            <person name="vanKuyk P.A."/>
            <person name="Wortman J."/>
            <person name="Dyer P.S."/>
            <person name="Grigoriev I.V."/>
        </authorList>
    </citation>
    <scope>NUCLEOTIDE SEQUENCE [LARGE SCALE GENOMIC DNA]</scope>
    <source>
        <strain evidence="3">CBS 101740 / IMI 381727 / IBT 21946</strain>
    </source>
</reference>
<gene>
    <name evidence="2" type="ORF">ASPBRDRAFT_647577</name>
</gene>
<dbReference type="EMBL" id="KV878687">
    <property type="protein sequence ID" value="OJJ69967.1"/>
    <property type="molecule type" value="Genomic_DNA"/>
</dbReference>
<dbReference type="RefSeq" id="XP_067477216.1">
    <property type="nucleotide sequence ID" value="XM_067628492.1"/>
</dbReference>
<sequence length="73" mass="8022">MRRARISNPWLPGCLVWPGLSLTLFVPHEPTAVCPLMLVLDKLITPSFCRLLEKNDPPIVTSVNCLSSAGGDY</sequence>
<dbReference type="Proteomes" id="UP000184499">
    <property type="component" value="Unassembled WGS sequence"/>
</dbReference>
<dbReference type="GeneID" id="93580980"/>
<dbReference type="VEuPathDB" id="FungiDB:ASPBRDRAFT_647577"/>
<feature type="signal peptide" evidence="1">
    <location>
        <begin position="1"/>
        <end position="21"/>
    </location>
</feature>
<organism evidence="2 3">
    <name type="scientific">Aspergillus brasiliensis (strain CBS 101740 / IMI 381727 / IBT 21946)</name>
    <dbReference type="NCBI Taxonomy" id="767769"/>
    <lineage>
        <taxon>Eukaryota</taxon>
        <taxon>Fungi</taxon>
        <taxon>Dikarya</taxon>
        <taxon>Ascomycota</taxon>
        <taxon>Pezizomycotina</taxon>
        <taxon>Eurotiomycetes</taxon>
        <taxon>Eurotiomycetidae</taxon>
        <taxon>Eurotiales</taxon>
        <taxon>Aspergillaceae</taxon>
        <taxon>Aspergillus</taxon>
        <taxon>Aspergillus subgen. Circumdati</taxon>
    </lineage>
</organism>
<accession>A0A1L9UE85</accession>
<proteinExistence type="predicted"/>
<evidence type="ECO:0000313" key="3">
    <source>
        <dbReference type="Proteomes" id="UP000184499"/>
    </source>
</evidence>